<protein>
    <submittedName>
        <fullName evidence="1">SGNH/GDSL hydrolase family protein</fullName>
    </submittedName>
</protein>
<comment type="caution">
    <text evidence="1">The sequence shown here is derived from an EMBL/GenBank/DDBJ whole genome shotgun (WGS) entry which is preliminary data.</text>
</comment>
<proteinExistence type="predicted"/>
<dbReference type="OrthoDB" id="7985403at2"/>
<dbReference type="Gene3D" id="3.40.50.1110">
    <property type="entry name" value="SGNH hydrolase"/>
    <property type="match status" value="3"/>
</dbReference>
<sequence>MIGLALAAAASLTAAGCGDTLCNARVLDPFFAKLATATDRTRGHRPVHILQIGDSHTAGDTITGGWRDILQARYGSGGRGVMPPGGPYQGYLTRWVTAEMSPGWRVASIFGAGSAPPRPMMGVAGFSITSTTPGARIALTADANEVFDRFTVCAAAGPDSGALTILIGGRLERMTLDAPGTRAECKTITTDQPQSRVELVAADRPVTITSWATFRDSGGVALSNVGVVGSQLVHFSRNDDAVLAEEMRSYKPDLIVLAFGTNEGFAPVFRPQEYEITLRTQISRLRRGAGNVPILLFGAPDALTRRRELLSNAPVATPAPCVEPLVAQPVAAPRPVSPPVVVAAQSPAGNGVAGVMASLRAAGDVPADGAAAPTPPPAAAPVATPAPAPVPVATPRYAVRADPLFPPAGLGAVRDVQRRVAASLNLAFWDWEARMGGRCAAVGFVKGAVPLMRGDYVHFNSAGGREIATRLQADLDRAMAARR</sequence>
<dbReference type="SUPFAM" id="SSF52266">
    <property type="entry name" value="SGNH hydrolase"/>
    <property type="match status" value="2"/>
</dbReference>
<dbReference type="GO" id="GO:0016788">
    <property type="term" value="F:hydrolase activity, acting on ester bonds"/>
    <property type="evidence" value="ECO:0007669"/>
    <property type="project" value="UniProtKB-ARBA"/>
</dbReference>
<dbReference type="EMBL" id="VNIM01000047">
    <property type="protein sequence ID" value="TVV73381.1"/>
    <property type="molecule type" value="Genomic_DNA"/>
</dbReference>
<name>A0A558R1W1_9SPHN</name>
<evidence type="ECO:0000313" key="1">
    <source>
        <dbReference type="EMBL" id="TVV73381.1"/>
    </source>
</evidence>
<dbReference type="RefSeq" id="WP_145152176.1">
    <property type="nucleotide sequence ID" value="NZ_VNIM01000047.1"/>
</dbReference>
<accession>A0A558R1W1</accession>
<dbReference type="AlphaFoldDB" id="A0A558R1W1"/>
<keyword evidence="2" id="KW-1185">Reference proteome</keyword>
<organism evidence="1 2">
    <name type="scientific">Alterirhizorhabdus solaris</name>
    <dbReference type="NCBI Taxonomy" id="2529389"/>
    <lineage>
        <taxon>Bacteria</taxon>
        <taxon>Pseudomonadati</taxon>
        <taxon>Pseudomonadota</taxon>
        <taxon>Alphaproteobacteria</taxon>
        <taxon>Sphingomonadales</taxon>
        <taxon>Rhizorhabdaceae</taxon>
        <taxon>Alterirhizorhabdus</taxon>
    </lineage>
</organism>
<reference evidence="1 2" key="1">
    <citation type="submission" date="2019-07" db="EMBL/GenBank/DDBJ databases">
        <title>Sphingomonas solaris sp. nov., isolated from a solar panel from Boston, Massachusetts.</title>
        <authorList>
            <person name="Tanner K."/>
            <person name="Pascual J."/>
            <person name="Mancuso C."/>
            <person name="Pereto J."/>
            <person name="Khalil A."/>
            <person name="Vilanova C."/>
        </authorList>
    </citation>
    <scope>NUCLEOTIDE SEQUENCE [LARGE SCALE GENOMIC DNA]</scope>
    <source>
        <strain evidence="1 2">R4DWN</strain>
    </source>
</reference>
<gene>
    <name evidence="1" type="ORF">FOY91_12295</name>
</gene>
<evidence type="ECO:0000313" key="2">
    <source>
        <dbReference type="Proteomes" id="UP000318681"/>
    </source>
</evidence>
<dbReference type="Proteomes" id="UP000318681">
    <property type="component" value="Unassembled WGS sequence"/>
</dbReference>
<dbReference type="InterPro" id="IPR036514">
    <property type="entry name" value="SGNH_hydro_sf"/>
</dbReference>
<keyword evidence="1" id="KW-0378">Hydrolase</keyword>